<feature type="transmembrane region" description="Helical" evidence="6">
    <location>
        <begin position="314"/>
        <end position="337"/>
    </location>
</feature>
<dbReference type="Pfam" id="PF13440">
    <property type="entry name" value="Polysacc_synt_3"/>
    <property type="match status" value="1"/>
</dbReference>
<name>A0ABU8J995_9GAMM</name>
<keyword evidence="8" id="KW-1185">Reference proteome</keyword>
<protein>
    <submittedName>
        <fullName evidence="7">Oligosaccharide flippase family protein</fullName>
    </submittedName>
</protein>
<feature type="transmembrane region" description="Helical" evidence="6">
    <location>
        <begin position="24"/>
        <end position="50"/>
    </location>
</feature>
<evidence type="ECO:0000256" key="4">
    <source>
        <dbReference type="ARBA" id="ARBA00022989"/>
    </source>
</evidence>
<evidence type="ECO:0000313" key="8">
    <source>
        <dbReference type="Proteomes" id="UP001381174"/>
    </source>
</evidence>
<evidence type="ECO:0000256" key="1">
    <source>
        <dbReference type="ARBA" id="ARBA00004651"/>
    </source>
</evidence>
<keyword evidence="5 6" id="KW-0472">Membrane</keyword>
<organism evidence="7 8">
    <name type="scientific">Fulvimonas yonginensis</name>
    <dbReference type="NCBI Taxonomy" id="1495200"/>
    <lineage>
        <taxon>Bacteria</taxon>
        <taxon>Pseudomonadati</taxon>
        <taxon>Pseudomonadota</taxon>
        <taxon>Gammaproteobacteria</taxon>
        <taxon>Lysobacterales</taxon>
        <taxon>Rhodanobacteraceae</taxon>
        <taxon>Fulvimonas</taxon>
    </lineage>
</organism>
<feature type="transmembrane region" description="Helical" evidence="6">
    <location>
        <begin position="357"/>
        <end position="375"/>
    </location>
</feature>
<dbReference type="RefSeq" id="WP_336806395.1">
    <property type="nucleotide sequence ID" value="NZ_JBBBNY010000002.1"/>
</dbReference>
<evidence type="ECO:0000256" key="3">
    <source>
        <dbReference type="ARBA" id="ARBA00022692"/>
    </source>
</evidence>
<sequence>MNSIVYPKHDSLRGRLRELARRPFVRNVVAVTTGTAAAQVVTVIFAPLVARQYGPAAFGALGAFTAVLGVLAPVASLTYPIAMVLPRSDADARAIAKLSMLIGFGVSVLLALAFGLAGDPLARLLGLSTIRDYLMLLPLAVLLSAWMQVMEQWRIRKKQFRATARVAVLQSLIQNAAKVGVGWFHPVAAVLIVIATLGNGLYAFMLGLGMRGTFAAGDDGPGPKRPMSALAREHHDFPLYRAPQVCINAASQSLPVLMLAGFFGPSAAGFYSLGRTVMSMPIRLVGKSVGDVFYPRFTEAAHQRQPLGPLISRATVFLAAAGLVPFGLVVAAGPWLFHLVFGDQWRMAGEYARWLAVWLYFGFLNRPSVAAIATLGMQRFFLGYEIVSLMLRAAVIWLAFAWLHSDLIAVAAFCVSGALLNAFLVAATLLACRRIAPAAPDRLANDSGSQDGSITQQASP</sequence>
<dbReference type="Proteomes" id="UP001381174">
    <property type="component" value="Unassembled WGS sequence"/>
</dbReference>
<comment type="subcellular location">
    <subcellularLocation>
        <location evidence="1">Cell membrane</location>
        <topology evidence="1">Multi-pass membrane protein</topology>
    </subcellularLocation>
</comment>
<dbReference type="EMBL" id="JBBBNY010000002">
    <property type="protein sequence ID" value="MEI7035764.1"/>
    <property type="molecule type" value="Genomic_DNA"/>
</dbReference>
<feature type="transmembrane region" description="Helical" evidence="6">
    <location>
        <begin position="56"/>
        <end position="82"/>
    </location>
</feature>
<evidence type="ECO:0000256" key="2">
    <source>
        <dbReference type="ARBA" id="ARBA00022475"/>
    </source>
</evidence>
<keyword evidence="4 6" id="KW-1133">Transmembrane helix</keyword>
<accession>A0ABU8J995</accession>
<feature type="transmembrane region" description="Helical" evidence="6">
    <location>
        <begin position="130"/>
        <end position="149"/>
    </location>
</feature>
<keyword evidence="2" id="KW-1003">Cell membrane</keyword>
<keyword evidence="3 6" id="KW-0812">Transmembrane</keyword>
<reference evidence="7 8" key="1">
    <citation type="journal article" date="2014" name="Int. J. Syst. Evol. Microbiol.">
        <title>Fulvimonas yonginensis sp. nov., isolated from greenhouse soil, and emended description of the genus Fulvimonas.</title>
        <authorList>
            <person name="Ahn J.H."/>
            <person name="Kim S.J."/>
            <person name="Weon H.Y."/>
            <person name="Hong S.B."/>
            <person name="Seok S.J."/>
            <person name="Kwon S.W."/>
        </authorList>
    </citation>
    <scope>NUCLEOTIDE SEQUENCE [LARGE SCALE GENOMIC DNA]</scope>
    <source>
        <strain evidence="7 8">KACC 16952</strain>
    </source>
</reference>
<evidence type="ECO:0000313" key="7">
    <source>
        <dbReference type="EMBL" id="MEI7035764.1"/>
    </source>
</evidence>
<dbReference type="InterPro" id="IPR050833">
    <property type="entry name" value="Poly_Biosynth_Transport"/>
</dbReference>
<feature type="transmembrane region" description="Helical" evidence="6">
    <location>
        <begin position="254"/>
        <end position="273"/>
    </location>
</feature>
<feature type="transmembrane region" description="Helical" evidence="6">
    <location>
        <begin position="94"/>
        <end position="118"/>
    </location>
</feature>
<dbReference type="PANTHER" id="PTHR30250:SF28">
    <property type="entry name" value="POLYSACCHARIDE BIOSYNTHESIS PROTEIN"/>
    <property type="match status" value="1"/>
</dbReference>
<feature type="transmembrane region" description="Helical" evidence="6">
    <location>
        <begin position="382"/>
        <end position="402"/>
    </location>
</feature>
<evidence type="ECO:0000256" key="5">
    <source>
        <dbReference type="ARBA" id="ARBA00023136"/>
    </source>
</evidence>
<comment type="caution">
    <text evidence="7">The sequence shown here is derived from an EMBL/GenBank/DDBJ whole genome shotgun (WGS) entry which is preliminary data.</text>
</comment>
<feature type="transmembrane region" description="Helical" evidence="6">
    <location>
        <begin position="408"/>
        <end position="432"/>
    </location>
</feature>
<evidence type="ECO:0000256" key="6">
    <source>
        <dbReference type="SAM" id="Phobius"/>
    </source>
</evidence>
<gene>
    <name evidence="7" type="ORF">WAT24_03210</name>
</gene>
<dbReference type="PANTHER" id="PTHR30250">
    <property type="entry name" value="PST FAMILY PREDICTED COLANIC ACID TRANSPORTER"/>
    <property type="match status" value="1"/>
</dbReference>
<proteinExistence type="predicted"/>
<feature type="transmembrane region" description="Helical" evidence="6">
    <location>
        <begin position="183"/>
        <end position="205"/>
    </location>
</feature>